<dbReference type="Proteomes" id="UP000178572">
    <property type="component" value="Unassembled WGS sequence"/>
</dbReference>
<evidence type="ECO:0000313" key="1">
    <source>
        <dbReference type="EMBL" id="OGG67642.1"/>
    </source>
</evidence>
<organism evidence="1 2">
    <name type="scientific">Candidatus Kaiserbacteria bacterium RIFCSPHIGHO2_02_FULL_59_21</name>
    <dbReference type="NCBI Taxonomy" id="1798500"/>
    <lineage>
        <taxon>Bacteria</taxon>
        <taxon>Candidatus Kaiseribacteriota</taxon>
    </lineage>
</organism>
<name>A0A1F6E354_9BACT</name>
<dbReference type="EMBL" id="MFLN01000002">
    <property type="protein sequence ID" value="OGG67642.1"/>
    <property type="molecule type" value="Genomic_DNA"/>
</dbReference>
<evidence type="ECO:0000313" key="2">
    <source>
        <dbReference type="Proteomes" id="UP000178572"/>
    </source>
</evidence>
<reference evidence="1 2" key="1">
    <citation type="journal article" date="2016" name="Nat. Commun.">
        <title>Thousands of microbial genomes shed light on interconnected biogeochemical processes in an aquifer system.</title>
        <authorList>
            <person name="Anantharaman K."/>
            <person name="Brown C.T."/>
            <person name="Hug L.A."/>
            <person name="Sharon I."/>
            <person name="Castelle C.J."/>
            <person name="Probst A.J."/>
            <person name="Thomas B.C."/>
            <person name="Singh A."/>
            <person name="Wilkins M.J."/>
            <person name="Karaoz U."/>
            <person name="Brodie E.L."/>
            <person name="Williams K.H."/>
            <person name="Hubbard S.S."/>
            <person name="Banfield J.F."/>
        </authorList>
    </citation>
    <scope>NUCLEOTIDE SEQUENCE [LARGE SCALE GENOMIC DNA]</scope>
</reference>
<sequence>MAEIHLEKILKESEYVRRGFRDVITETIQKLAPDASFSDQQLLKIVREKIASDPYLRGWVEIPDEYVKVDAK</sequence>
<dbReference type="AlphaFoldDB" id="A0A1F6E354"/>
<comment type="caution">
    <text evidence="1">The sequence shown here is derived from an EMBL/GenBank/DDBJ whole genome shotgun (WGS) entry which is preliminary data.</text>
</comment>
<gene>
    <name evidence="1" type="ORF">A3C21_00905</name>
</gene>
<accession>A0A1F6E354</accession>
<proteinExistence type="predicted"/>
<protein>
    <submittedName>
        <fullName evidence="1">Uncharacterized protein</fullName>
    </submittedName>
</protein>